<dbReference type="EMBL" id="CADCTH010000334">
    <property type="protein sequence ID" value="CAA9263750.1"/>
    <property type="molecule type" value="Genomic_DNA"/>
</dbReference>
<gene>
    <name evidence="2" type="ORF">AVDCRST_MAG54-2618</name>
</gene>
<feature type="non-terminal residue" evidence="2">
    <location>
        <position position="131"/>
    </location>
</feature>
<name>A0A6J4J0Q6_9PSEU</name>
<feature type="region of interest" description="Disordered" evidence="1">
    <location>
        <begin position="1"/>
        <end position="131"/>
    </location>
</feature>
<protein>
    <submittedName>
        <fullName evidence="2">Lactam utilization protein LamB</fullName>
    </submittedName>
</protein>
<organism evidence="2">
    <name type="scientific">uncultured Actinomycetospora sp</name>
    <dbReference type="NCBI Taxonomy" id="1135996"/>
    <lineage>
        <taxon>Bacteria</taxon>
        <taxon>Bacillati</taxon>
        <taxon>Actinomycetota</taxon>
        <taxon>Actinomycetes</taxon>
        <taxon>Pseudonocardiales</taxon>
        <taxon>Pseudonocardiaceae</taxon>
        <taxon>Actinomycetospora</taxon>
        <taxon>environmental samples</taxon>
    </lineage>
</organism>
<proteinExistence type="predicted"/>
<feature type="compositionally biased region" description="Basic residues" evidence="1">
    <location>
        <begin position="104"/>
        <end position="131"/>
    </location>
</feature>
<feature type="compositionally biased region" description="Basic residues" evidence="1">
    <location>
        <begin position="1"/>
        <end position="13"/>
    </location>
</feature>
<sequence length="131" mass="14887">ADTRRSQRRRRREPRALEARARQRADGPRDLGERGVRLPRERPGDHARVGAHGPRHRHRDRRAPRPARPRRLRPAADGAAPRRGRPAGAVPDRCPAGDGSRGGRGGRARQAARRALRHGAHRRRDHHRDHL</sequence>
<dbReference type="AlphaFoldDB" id="A0A6J4J0Q6"/>
<feature type="compositionally biased region" description="Basic and acidic residues" evidence="1">
    <location>
        <begin position="14"/>
        <end position="48"/>
    </location>
</feature>
<evidence type="ECO:0000313" key="2">
    <source>
        <dbReference type="EMBL" id="CAA9263750.1"/>
    </source>
</evidence>
<feature type="compositionally biased region" description="Low complexity" evidence="1">
    <location>
        <begin position="75"/>
        <end position="98"/>
    </location>
</feature>
<feature type="compositionally biased region" description="Basic residues" evidence="1">
    <location>
        <begin position="53"/>
        <end position="73"/>
    </location>
</feature>
<reference evidence="2" key="1">
    <citation type="submission" date="2020-02" db="EMBL/GenBank/DDBJ databases">
        <authorList>
            <person name="Meier V. D."/>
        </authorList>
    </citation>
    <scope>NUCLEOTIDE SEQUENCE</scope>
    <source>
        <strain evidence="2">AVDCRST_MAG54</strain>
    </source>
</reference>
<accession>A0A6J4J0Q6</accession>
<feature type="non-terminal residue" evidence="2">
    <location>
        <position position="1"/>
    </location>
</feature>
<evidence type="ECO:0000256" key="1">
    <source>
        <dbReference type="SAM" id="MobiDB-lite"/>
    </source>
</evidence>